<gene>
    <name evidence="2" type="ORF">SAMN05216189_102218</name>
    <name evidence="3" type="ORF">SAMN06295949_11187</name>
</gene>
<evidence type="ECO:0000313" key="5">
    <source>
        <dbReference type="Proteomes" id="UP000199693"/>
    </source>
</evidence>
<sequence>MPHLPPMTTGHGGLRLRSGSVLVLLLVLLAGLAPSSQGQGGQRTAKGEVESFVRRLYGEEGPGAFSADSGEARARRWLSPALAQALRAYRSARHAGPGLLEKDPLCLCRRSRALELEQLNVSLAGDGRATAKVTLVHDHWRRGVLLHLVRRGKAWRLDDLAQPALPSLRRALERATRGAPASGEPPADGGRGNGNEKRLP</sequence>
<name>A0A239J3B7_9PSED</name>
<dbReference type="Proteomes" id="UP000199693">
    <property type="component" value="Unassembled WGS sequence"/>
</dbReference>
<keyword evidence="4" id="KW-1185">Reference proteome</keyword>
<accession>A0A239J3B7</accession>
<reference evidence="2 5" key="1">
    <citation type="submission" date="2016-10" db="EMBL/GenBank/DDBJ databases">
        <authorList>
            <person name="de Groot N.N."/>
        </authorList>
    </citation>
    <scope>NUCLEOTIDE SEQUENCE [LARGE SCALE GENOMIC DNA]</scope>
    <source>
        <strain evidence="2 5">CCM 7361</strain>
    </source>
</reference>
<feature type="region of interest" description="Disordered" evidence="1">
    <location>
        <begin position="171"/>
        <end position="200"/>
    </location>
</feature>
<evidence type="ECO:0000256" key="1">
    <source>
        <dbReference type="SAM" id="MobiDB-lite"/>
    </source>
</evidence>
<reference evidence="3 4" key="2">
    <citation type="submission" date="2017-06" db="EMBL/GenBank/DDBJ databases">
        <authorList>
            <person name="Varghese N."/>
            <person name="Submissions S."/>
        </authorList>
    </citation>
    <scope>NUCLEOTIDE SEQUENCE [LARGE SCALE GENOMIC DNA]</scope>
    <source>
        <strain evidence="3 4">RLD-1</strain>
    </source>
</reference>
<dbReference type="Proteomes" id="UP000198309">
    <property type="component" value="Unassembled WGS sequence"/>
</dbReference>
<evidence type="ECO:0008006" key="6">
    <source>
        <dbReference type="Google" id="ProtNLM"/>
    </source>
</evidence>
<evidence type="ECO:0000313" key="2">
    <source>
        <dbReference type="EMBL" id="SDJ73292.1"/>
    </source>
</evidence>
<dbReference type="EMBL" id="FNEC01000022">
    <property type="protein sequence ID" value="SDJ73292.1"/>
    <property type="molecule type" value="Genomic_DNA"/>
</dbReference>
<protein>
    <recommendedName>
        <fullName evidence="6">DUF3828 domain-containing protein</fullName>
    </recommendedName>
</protein>
<dbReference type="AlphaFoldDB" id="A0A239J3B7"/>
<dbReference type="RefSeq" id="WP_139210208.1">
    <property type="nucleotide sequence ID" value="NZ_FNEC01000022.1"/>
</dbReference>
<proteinExistence type="predicted"/>
<evidence type="ECO:0000313" key="3">
    <source>
        <dbReference type="EMBL" id="SNS99144.1"/>
    </source>
</evidence>
<organism evidence="2 5">
    <name type="scientific">Pseudomonas delhiensis</name>
    <dbReference type="NCBI Taxonomy" id="366289"/>
    <lineage>
        <taxon>Bacteria</taxon>
        <taxon>Pseudomonadati</taxon>
        <taxon>Pseudomonadota</taxon>
        <taxon>Gammaproteobacteria</taxon>
        <taxon>Pseudomonadales</taxon>
        <taxon>Pseudomonadaceae</taxon>
        <taxon>Pseudomonas</taxon>
    </lineage>
</organism>
<evidence type="ECO:0000313" key="4">
    <source>
        <dbReference type="Proteomes" id="UP000198309"/>
    </source>
</evidence>
<dbReference type="EMBL" id="FZPC01000011">
    <property type="protein sequence ID" value="SNS99144.1"/>
    <property type="molecule type" value="Genomic_DNA"/>
</dbReference>